<dbReference type="Pfam" id="PF00266">
    <property type="entry name" value="Aminotran_5"/>
    <property type="match status" value="1"/>
</dbReference>
<dbReference type="AlphaFoldDB" id="A0A8B8FCJ4"/>
<feature type="domain" description="Aminotransferase class V" evidence="13">
    <location>
        <begin position="9"/>
        <end position="352"/>
    </location>
</feature>
<dbReference type="GO" id="GO:0030170">
    <property type="term" value="F:pyridoxal phosphate binding"/>
    <property type="evidence" value="ECO:0007669"/>
    <property type="project" value="TreeGrafter"/>
</dbReference>
<evidence type="ECO:0000259" key="13">
    <source>
        <dbReference type="Pfam" id="PF00266"/>
    </source>
</evidence>
<protein>
    <recommendedName>
        <fullName evidence="12">Phosphoserine aminotransferase</fullName>
        <ecNumber evidence="12">2.6.1.52</ecNumber>
    </recommendedName>
</protein>
<dbReference type="InterPro" id="IPR022278">
    <property type="entry name" value="Pser_aminoTfrase"/>
</dbReference>
<dbReference type="FunFam" id="3.90.1150.10:FF:000006">
    <property type="entry name" value="Phosphoserine aminotransferase"/>
    <property type="match status" value="1"/>
</dbReference>
<dbReference type="NCBIfam" id="NF003764">
    <property type="entry name" value="PRK05355.1"/>
    <property type="match status" value="1"/>
</dbReference>
<keyword evidence="5 12" id="KW-0028">Amino-acid biosynthesis</keyword>
<dbReference type="Proteomes" id="UP000694846">
    <property type="component" value="Unplaced"/>
</dbReference>
<evidence type="ECO:0000256" key="7">
    <source>
        <dbReference type="ARBA" id="ARBA00022898"/>
    </source>
</evidence>
<dbReference type="InterPro" id="IPR015421">
    <property type="entry name" value="PyrdxlP-dep_Trfase_major"/>
</dbReference>
<keyword evidence="7" id="KW-0663">Pyridoxal phosphate</keyword>
<evidence type="ECO:0000256" key="12">
    <source>
        <dbReference type="RuleBase" id="RU004505"/>
    </source>
</evidence>
<proteinExistence type="inferred from homology"/>
<dbReference type="Gene3D" id="3.90.1150.10">
    <property type="entry name" value="Aspartate Aminotransferase, domain 1"/>
    <property type="match status" value="1"/>
</dbReference>
<organism evidence="14 15">
    <name type="scientific">Sipha flava</name>
    <name type="common">yellow sugarcane aphid</name>
    <dbReference type="NCBI Taxonomy" id="143950"/>
    <lineage>
        <taxon>Eukaryota</taxon>
        <taxon>Metazoa</taxon>
        <taxon>Ecdysozoa</taxon>
        <taxon>Arthropoda</taxon>
        <taxon>Hexapoda</taxon>
        <taxon>Insecta</taxon>
        <taxon>Pterygota</taxon>
        <taxon>Neoptera</taxon>
        <taxon>Paraneoptera</taxon>
        <taxon>Hemiptera</taxon>
        <taxon>Sternorrhyncha</taxon>
        <taxon>Aphidomorpha</taxon>
        <taxon>Aphidoidea</taxon>
        <taxon>Aphididae</taxon>
        <taxon>Sipha</taxon>
    </lineage>
</organism>
<dbReference type="SUPFAM" id="SSF53383">
    <property type="entry name" value="PLP-dependent transferases"/>
    <property type="match status" value="1"/>
</dbReference>
<sequence length="368" mass="40639">MAPSSKQVINFGAGPAKVPRQVLEQVKEELLDCGCGISVMELSHRSSEYAAINNRAIALYRELIGIPENYKILLMQGGGTGAFASVALNLMHRGEKADYILTGVWSTKAANEASKYLKVNHVFPKPEKFNAIPDQSTWNLDPEAAYVYYCDNETVNGVEFSFIPETKGVPLVCDMSSNIMTRKFDVSKFGVVIACAQKNLGPSGITAIIIREDLLGKPSPLCPQVFDYTLFTKENSLLNTPPTFIVYIFSLVLEWVKNQGGLVAMEANSKAKSELLYSVISDSQGFYSCPVAKDCRSRITVPFCLNAGPEADKQFLKEAQELGFLQLKGHRLVGGIRAAMYNALTLDEVKILVDFMKTFQERNPQYSV</sequence>
<accession>A0A8B8FCJ4</accession>
<keyword evidence="4 12" id="KW-0032">Aminotransferase</keyword>
<reference evidence="15" key="1">
    <citation type="submission" date="2025-08" db="UniProtKB">
        <authorList>
            <consortium name="RefSeq"/>
        </authorList>
    </citation>
    <scope>IDENTIFICATION</scope>
    <source>
        <tissue evidence="15">Whole body</tissue>
    </source>
</reference>
<comment type="catalytic activity">
    <reaction evidence="10 12">
        <text>O-phospho-L-serine + 2-oxoglutarate = 3-phosphooxypyruvate + L-glutamate</text>
        <dbReference type="Rhea" id="RHEA:14329"/>
        <dbReference type="ChEBI" id="CHEBI:16810"/>
        <dbReference type="ChEBI" id="CHEBI:18110"/>
        <dbReference type="ChEBI" id="CHEBI:29985"/>
        <dbReference type="ChEBI" id="CHEBI:57524"/>
        <dbReference type="EC" id="2.6.1.52"/>
    </reaction>
</comment>
<dbReference type="OrthoDB" id="1703350at2759"/>
<evidence type="ECO:0000256" key="2">
    <source>
        <dbReference type="ARBA" id="ARBA00005099"/>
    </source>
</evidence>
<dbReference type="PANTHER" id="PTHR43247">
    <property type="entry name" value="PHOSPHOSERINE AMINOTRANSFERASE"/>
    <property type="match status" value="1"/>
</dbReference>
<name>A0A8B8FCJ4_9HEMI</name>
<dbReference type="GO" id="GO:0006564">
    <property type="term" value="P:L-serine biosynthetic process"/>
    <property type="evidence" value="ECO:0007669"/>
    <property type="project" value="UniProtKB-KW"/>
</dbReference>
<comment type="similarity">
    <text evidence="3">Belongs to the class-V pyridoxal-phosphate-dependent aminotransferase family. SerC subfamily.</text>
</comment>
<keyword evidence="14" id="KW-1185">Reference proteome</keyword>
<evidence type="ECO:0000256" key="11">
    <source>
        <dbReference type="RuleBase" id="RU004504"/>
    </source>
</evidence>
<dbReference type="RefSeq" id="XP_025408503.1">
    <property type="nucleotide sequence ID" value="XM_025552718.1"/>
</dbReference>
<comment type="pathway">
    <text evidence="2 12">Amino-acid biosynthesis; L-serine biosynthesis; L-serine from 3-phospho-D-glycerate: step 2/3.</text>
</comment>
<evidence type="ECO:0000256" key="8">
    <source>
        <dbReference type="ARBA" id="ARBA00023299"/>
    </source>
</evidence>
<evidence type="ECO:0000256" key="9">
    <source>
        <dbReference type="ARBA" id="ARBA00047630"/>
    </source>
</evidence>
<dbReference type="NCBIfam" id="TIGR01364">
    <property type="entry name" value="serC_1"/>
    <property type="match status" value="1"/>
</dbReference>
<dbReference type="EC" id="2.6.1.52" evidence="12"/>
<dbReference type="InterPro" id="IPR015422">
    <property type="entry name" value="PyrdxlP-dep_Trfase_small"/>
</dbReference>
<dbReference type="UniPathway" id="UPA00244">
    <property type="reaction ID" value="UER00311"/>
</dbReference>
<keyword evidence="8 12" id="KW-0718">Serine biosynthesis</keyword>
<dbReference type="FunFam" id="3.40.640.10:FF:000010">
    <property type="entry name" value="Phosphoserine aminotransferase"/>
    <property type="match status" value="1"/>
</dbReference>
<evidence type="ECO:0000313" key="15">
    <source>
        <dbReference type="RefSeq" id="XP_025408503.1"/>
    </source>
</evidence>
<evidence type="ECO:0000256" key="3">
    <source>
        <dbReference type="ARBA" id="ARBA00006904"/>
    </source>
</evidence>
<comment type="cofactor">
    <cofactor evidence="1 11">
        <name>pyridoxal 5'-phosphate</name>
        <dbReference type="ChEBI" id="CHEBI:597326"/>
    </cofactor>
</comment>
<dbReference type="UniPathway" id="UPA00135">
    <property type="reaction ID" value="UER00197"/>
</dbReference>
<dbReference type="GeneID" id="112682192"/>
<dbReference type="GO" id="GO:0005737">
    <property type="term" value="C:cytoplasm"/>
    <property type="evidence" value="ECO:0007669"/>
    <property type="project" value="TreeGrafter"/>
</dbReference>
<dbReference type="PROSITE" id="PS00595">
    <property type="entry name" value="AA_TRANSFER_CLASS_5"/>
    <property type="match status" value="1"/>
</dbReference>
<evidence type="ECO:0000256" key="6">
    <source>
        <dbReference type="ARBA" id="ARBA00022679"/>
    </source>
</evidence>
<gene>
    <name evidence="15" type="primary">LOC112682192</name>
</gene>
<evidence type="ECO:0000256" key="4">
    <source>
        <dbReference type="ARBA" id="ARBA00022576"/>
    </source>
</evidence>
<dbReference type="InterPro" id="IPR015424">
    <property type="entry name" value="PyrdxlP-dep_Trfase"/>
</dbReference>
<dbReference type="InterPro" id="IPR020578">
    <property type="entry name" value="Aminotrans_V_PyrdxlP_BS"/>
</dbReference>
<dbReference type="PANTHER" id="PTHR43247:SF1">
    <property type="entry name" value="PHOSPHOSERINE AMINOTRANSFERASE"/>
    <property type="match status" value="1"/>
</dbReference>
<dbReference type="HAMAP" id="MF_00160">
    <property type="entry name" value="SerC_aminotrans_5"/>
    <property type="match status" value="1"/>
</dbReference>
<dbReference type="Gene3D" id="3.40.640.10">
    <property type="entry name" value="Type I PLP-dependent aspartate aminotransferase-like (Major domain)"/>
    <property type="match status" value="1"/>
</dbReference>
<dbReference type="PIRSF" id="PIRSF000525">
    <property type="entry name" value="SerC"/>
    <property type="match status" value="1"/>
</dbReference>
<dbReference type="GO" id="GO:0004648">
    <property type="term" value="F:O-phospho-L-serine:2-oxoglutarate aminotransferase activity"/>
    <property type="evidence" value="ECO:0007669"/>
    <property type="project" value="UniProtKB-EC"/>
</dbReference>
<evidence type="ECO:0000256" key="5">
    <source>
        <dbReference type="ARBA" id="ARBA00022605"/>
    </source>
</evidence>
<dbReference type="InterPro" id="IPR000192">
    <property type="entry name" value="Aminotrans_V_dom"/>
</dbReference>
<keyword evidence="6 12" id="KW-0808">Transferase</keyword>
<comment type="catalytic activity">
    <reaction evidence="9">
        <text>4-(phosphooxy)-L-threonine + 2-oxoglutarate = (R)-3-hydroxy-2-oxo-4-phosphooxybutanoate + L-glutamate</text>
        <dbReference type="Rhea" id="RHEA:16573"/>
        <dbReference type="ChEBI" id="CHEBI:16810"/>
        <dbReference type="ChEBI" id="CHEBI:29985"/>
        <dbReference type="ChEBI" id="CHEBI:58452"/>
        <dbReference type="ChEBI" id="CHEBI:58538"/>
        <dbReference type="EC" id="2.6.1.52"/>
    </reaction>
</comment>
<evidence type="ECO:0000313" key="14">
    <source>
        <dbReference type="Proteomes" id="UP000694846"/>
    </source>
</evidence>
<evidence type="ECO:0000256" key="10">
    <source>
        <dbReference type="ARBA" id="ARBA00049007"/>
    </source>
</evidence>
<evidence type="ECO:0000256" key="1">
    <source>
        <dbReference type="ARBA" id="ARBA00001933"/>
    </source>
</evidence>